<feature type="domain" description="NIL" evidence="1">
    <location>
        <begin position="35"/>
        <end position="110"/>
    </location>
</feature>
<dbReference type="STRING" id="390241.SAMN04488023_12619"/>
<accession>A0A1H9U0Z8</accession>
<name>A0A1H9U0Z8_9SPHI</name>
<dbReference type="InterPro" id="IPR045865">
    <property type="entry name" value="ACT-like_dom_sf"/>
</dbReference>
<dbReference type="EMBL" id="FOGG01000026">
    <property type="protein sequence ID" value="SES02881.1"/>
    <property type="molecule type" value="Genomic_DNA"/>
</dbReference>
<dbReference type="InterPro" id="IPR018449">
    <property type="entry name" value="NIL_domain"/>
</dbReference>
<gene>
    <name evidence="2" type="ORF">SAMN04488023_12619</name>
</gene>
<organism evidence="2 3">
    <name type="scientific">Pedobacter rhizosphaerae</name>
    <dbReference type="NCBI Taxonomy" id="390241"/>
    <lineage>
        <taxon>Bacteria</taxon>
        <taxon>Pseudomonadati</taxon>
        <taxon>Bacteroidota</taxon>
        <taxon>Sphingobacteriia</taxon>
        <taxon>Sphingobacteriales</taxon>
        <taxon>Sphingobacteriaceae</taxon>
        <taxon>Pedobacter</taxon>
    </lineage>
</organism>
<sequence>MSQHLSNRQIAPHHQVLNLPLSYQERLKANPDWPSKQVFKLEVHGSSNAEAILSEIAQRFSVRSQVVVSQIEQISGVRYGSLIVEIAGHPWDQKLAIDHCRCQGLSTQLLGYV</sequence>
<dbReference type="SMART" id="SM00930">
    <property type="entry name" value="NIL"/>
    <property type="match status" value="1"/>
</dbReference>
<proteinExistence type="predicted"/>
<dbReference type="AlphaFoldDB" id="A0A1H9U0Z8"/>
<evidence type="ECO:0000313" key="3">
    <source>
        <dbReference type="Proteomes" id="UP000199572"/>
    </source>
</evidence>
<reference evidence="2 3" key="1">
    <citation type="submission" date="2016-10" db="EMBL/GenBank/DDBJ databases">
        <authorList>
            <person name="de Groot N.N."/>
        </authorList>
    </citation>
    <scope>NUCLEOTIDE SEQUENCE [LARGE SCALE GENOMIC DNA]</scope>
    <source>
        <strain evidence="2 3">DSM 18610</strain>
    </source>
</reference>
<dbReference type="Gene3D" id="3.30.70.260">
    <property type="match status" value="1"/>
</dbReference>
<evidence type="ECO:0000313" key="2">
    <source>
        <dbReference type="EMBL" id="SES02881.1"/>
    </source>
</evidence>
<keyword evidence="3" id="KW-1185">Reference proteome</keyword>
<dbReference type="SUPFAM" id="SSF55021">
    <property type="entry name" value="ACT-like"/>
    <property type="match status" value="1"/>
</dbReference>
<dbReference type="Proteomes" id="UP000199572">
    <property type="component" value="Unassembled WGS sequence"/>
</dbReference>
<dbReference type="RefSeq" id="WP_090886746.1">
    <property type="nucleotide sequence ID" value="NZ_FOGG01000026.1"/>
</dbReference>
<dbReference type="Pfam" id="PF09383">
    <property type="entry name" value="NIL"/>
    <property type="match status" value="1"/>
</dbReference>
<evidence type="ECO:0000259" key="1">
    <source>
        <dbReference type="SMART" id="SM00930"/>
    </source>
</evidence>
<protein>
    <submittedName>
        <fullName evidence="2">NIL domain-containing protein</fullName>
    </submittedName>
</protein>